<comment type="caution">
    <text evidence="3">The sequence shown here is derived from an EMBL/GenBank/DDBJ whole genome shotgun (WGS) entry which is preliminary data.</text>
</comment>
<proteinExistence type="predicted"/>
<sequence>MSSSLEEIFTSASSVFAAFQEFSVLMQDALRREAFYLNTSGVRQGTNESFHEKAASVARGFEDLLEKLLSAGAGLRHEISEREAEVQEKERRALVAEQQLARIAAMFGQTSPTQLRGVPRDGSTFEHQPHTTPSSTDSDWFSTAESCGQNCGSIYGDSTTTSSTVEADMYNGGDSRILSAVLRIEWEARVLARTWGLRRHQTRTLQAEKEALERLNADLKERTEKQEWRIKEMKRLAQHADHFVDDVLRNVMNVDQ</sequence>
<organism evidence="3 4">
    <name type="scientific">Paramarasmius palmivorus</name>
    <dbReference type="NCBI Taxonomy" id="297713"/>
    <lineage>
        <taxon>Eukaryota</taxon>
        <taxon>Fungi</taxon>
        <taxon>Dikarya</taxon>
        <taxon>Basidiomycota</taxon>
        <taxon>Agaricomycotina</taxon>
        <taxon>Agaricomycetes</taxon>
        <taxon>Agaricomycetidae</taxon>
        <taxon>Agaricales</taxon>
        <taxon>Marasmiineae</taxon>
        <taxon>Marasmiaceae</taxon>
        <taxon>Paramarasmius</taxon>
    </lineage>
</organism>
<feature type="compositionally biased region" description="Polar residues" evidence="2">
    <location>
        <begin position="130"/>
        <end position="141"/>
    </location>
</feature>
<keyword evidence="4" id="KW-1185">Reference proteome</keyword>
<dbReference type="Proteomes" id="UP001383192">
    <property type="component" value="Unassembled WGS sequence"/>
</dbReference>
<feature type="coiled-coil region" evidence="1">
    <location>
        <begin position="198"/>
        <end position="236"/>
    </location>
</feature>
<dbReference type="EMBL" id="JAYKXP010000006">
    <property type="protein sequence ID" value="KAK7056799.1"/>
    <property type="molecule type" value="Genomic_DNA"/>
</dbReference>
<evidence type="ECO:0000313" key="3">
    <source>
        <dbReference type="EMBL" id="KAK7056799.1"/>
    </source>
</evidence>
<gene>
    <name evidence="3" type="ORF">VNI00_002516</name>
</gene>
<accession>A0AAW0DV93</accession>
<keyword evidence="1" id="KW-0175">Coiled coil</keyword>
<reference evidence="3 4" key="1">
    <citation type="submission" date="2024-01" db="EMBL/GenBank/DDBJ databases">
        <title>A draft genome for a cacao thread blight-causing isolate of Paramarasmius palmivorus.</title>
        <authorList>
            <person name="Baruah I.K."/>
            <person name="Bukari Y."/>
            <person name="Amoako-Attah I."/>
            <person name="Meinhardt L.W."/>
            <person name="Bailey B.A."/>
            <person name="Cohen S.P."/>
        </authorList>
    </citation>
    <scope>NUCLEOTIDE SEQUENCE [LARGE SCALE GENOMIC DNA]</scope>
    <source>
        <strain evidence="3 4">GH-12</strain>
    </source>
</reference>
<evidence type="ECO:0000256" key="2">
    <source>
        <dbReference type="SAM" id="MobiDB-lite"/>
    </source>
</evidence>
<name>A0AAW0DV93_9AGAR</name>
<feature type="region of interest" description="Disordered" evidence="2">
    <location>
        <begin position="112"/>
        <end position="141"/>
    </location>
</feature>
<evidence type="ECO:0000256" key="1">
    <source>
        <dbReference type="SAM" id="Coils"/>
    </source>
</evidence>
<dbReference type="AlphaFoldDB" id="A0AAW0DV93"/>
<protein>
    <submittedName>
        <fullName evidence="3">Uncharacterized protein</fullName>
    </submittedName>
</protein>
<evidence type="ECO:0000313" key="4">
    <source>
        <dbReference type="Proteomes" id="UP001383192"/>
    </source>
</evidence>